<organism evidence="1 2">
    <name type="scientific">Raoultella terrigena</name>
    <name type="common">Klebsiella terrigena</name>
    <dbReference type="NCBI Taxonomy" id="577"/>
    <lineage>
        <taxon>Bacteria</taxon>
        <taxon>Pseudomonadati</taxon>
        <taxon>Pseudomonadota</taxon>
        <taxon>Gammaproteobacteria</taxon>
        <taxon>Enterobacterales</taxon>
        <taxon>Enterobacteriaceae</taxon>
        <taxon>Klebsiella/Raoultella group</taxon>
        <taxon>Raoultella</taxon>
    </lineage>
</organism>
<proteinExistence type="predicted"/>
<dbReference type="EMBL" id="CABDVU010000001">
    <property type="protein sequence ID" value="VTN08158.1"/>
    <property type="molecule type" value="Genomic_DNA"/>
</dbReference>
<evidence type="ECO:0000313" key="1">
    <source>
        <dbReference type="EMBL" id="VTN08158.1"/>
    </source>
</evidence>
<dbReference type="Proteomes" id="UP000339249">
    <property type="component" value="Unassembled WGS sequence"/>
</dbReference>
<accession>A0A4U9CWW8</accession>
<protein>
    <submittedName>
        <fullName evidence="1">Uncharacterized protein</fullName>
    </submittedName>
</protein>
<gene>
    <name evidence="1" type="ORF">NCTC9185_00031</name>
</gene>
<reference evidence="1 2" key="1">
    <citation type="submission" date="2019-04" db="EMBL/GenBank/DDBJ databases">
        <authorList>
            <consortium name="Pathogen Informatics"/>
        </authorList>
    </citation>
    <scope>NUCLEOTIDE SEQUENCE [LARGE SCALE GENOMIC DNA]</scope>
    <source>
        <strain evidence="1 2">NCTC9185</strain>
    </source>
</reference>
<dbReference type="AlphaFoldDB" id="A0A4U9CWW8"/>
<name>A0A4U9CWW8_RAOTE</name>
<evidence type="ECO:0000313" key="2">
    <source>
        <dbReference type="Proteomes" id="UP000339249"/>
    </source>
</evidence>
<sequence>MNALATILLILSLVMVVASQLIAATAPRLTQTA</sequence>